<name>A0A9E4KDC7_9GAMM</name>
<sequence length="154" mass="17587">MENRVTLLINVFTGLVFLVFSMELRAQNAVFSFEPTMKATALSNVPLIKGDVIEVNSVNIKNNEKLILQRCGEPCNTAKYIFHWTLKDFELSEIQSIRLEESGQYYFWIQRLTKNGEVGPVFGKHETNDGDSVVLHFLSGTEVRIHLRRGGMNH</sequence>
<dbReference type="AlphaFoldDB" id="A0A9E4KDC7"/>
<evidence type="ECO:0000313" key="2">
    <source>
        <dbReference type="Proteomes" id="UP000886667"/>
    </source>
</evidence>
<reference evidence="1" key="1">
    <citation type="journal article" date="2021" name="Proc. Natl. Acad. Sci. U.S.A.">
        <title>Global biogeography of chemosynthetic symbionts reveals both localized and globally distributed symbiont groups. .</title>
        <authorList>
            <person name="Osvatic J.T."/>
            <person name="Wilkins L.G.E."/>
            <person name="Leibrecht L."/>
            <person name="Leray M."/>
            <person name="Zauner S."/>
            <person name="Polzin J."/>
            <person name="Camacho Y."/>
            <person name="Gros O."/>
            <person name="van Gils J.A."/>
            <person name="Eisen J.A."/>
            <person name="Petersen J.M."/>
            <person name="Yuen B."/>
        </authorList>
    </citation>
    <scope>NUCLEOTIDE SEQUENCE</scope>
    <source>
        <strain evidence="1">MAGclacostrist064TRANS</strain>
    </source>
</reference>
<evidence type="ECO:0000313" key="1">
    <source>
        <dbReference type="EMBL" id="MCG7947144.1"/>
    </source>
</evidence>
<dbReference type="EMBL" id="JAEPCM010000435">
    <property type="protein sequence ID" value="MCG7947144.1"/>
    <property type="molecule type" value="Genomic_DNA"/>
</dbReference>
<gene>
    <name evidence="1" type="ORF">JAZ07_12440</name>
</gene>
<protein>
    <submittedName>
        <fullName evidence="1">Uncharacterized protein</fullName>
    </submittedName>
</protein>
<dbReference type="Proteomes" id="UP000886667">
    <property type="component" value="Unassembled WGS sequence"/>
</dbReference>
<comment type="caution">
    <text evidence="1">The sequence shown here is derived from an EMBL/GenBank/DDBJ whole genome shotgun (WGS) entry which is preliminary data.</text>
</comment>
<proteinExistence type="predicted"/>
<organism evidence="1 2">
    <name type="scientific">Candidatus Thiodiazotropha taylori</name>
    <dbReference type="NCBI Taxonomy" id="2792791"/>
    <lineage>
        <taxon>Bacteria</taxon>
        <taxon>Pseudomonadati</taxon>
        <taxon>Pseudomonadota</taxon>
        <taxon>Gammaproteobacteria</taxon>
        <taxon>Chromatiales</taxon>
        <taxon>Sedimenticolaceae</taxon>
        <taxon>Candidatus Thiodiazotropha</taxon>
    </lineage>
</organism>
<accession>A0A9E4KDC7</accession>